<evidence type="ECO:0000259" key="5">
    <source>
        <dbReference type="PROSITE" id="PS50240"/>
    </source>
</evidence>
<dbReference type="InterPro" id="IPR001314">
    <property type="entry name" value="Peptidase_S1A"/>
</dbReference>
<organism evidence="6 7">
    <name type="scientific">Chionoecetes opilio</name>
    <name type="common">Atlantic snow crab</name>
    <name type="synonym">Cancer opilio</name>
    <dbReference type="NCBI Taxonomy" id="41210"/>
    <lineage>
        <taxon>Eukaryota</taxon>
        <taxon>Metazoa</taxon>
        <taxon>Ecdysozoa</taxon>
        <taxon>Arthropoda</taxon>
        <taxon>Crustacea</taxon>
        <taxon>Multicrustacea</taxon>
        <taxon>Malacostraca</taxon>
        <taxon>Eumalacostraca</taxon>
        <taxon>Eucarida</taxon>
        <taxon>Decapoda</taxon>
        <taxon>Pleocyemata</taxon>
        <taxon>Brachyura</taxon>
        <taxon>Eubrachyura</taxon>
        <taxon>Majoidea</taxon>
        <taxon>Majidae</taxon>
        <taxon>Chionoecetes</taxon>
    </lineage>
</organism>
<dbReference type="PRINTS" id="PR00722">
    <property type="entry name" value="CHYMOTRYPSIN"/>
</dbReference>
<dbReference type="Gene3D" id="2.40.10.10">
    <property type="entry name" value="Trypsin-like serine proteases"/>
    <property type="match status" value="2"/>
</dbReference>
<proteinExistence type="predicted"/>
<dbReference type="InterPro" id="IPR043504">
    <property type="entry name" value="Peptidase_S1_PA_chymotrypsin"/>
</dbReference>
<keyword evidence="7" id="KW-1185">Reference proteome</keyword>
<dbReference type="FunFam" id="2.40.10.10:FF:000122">
    <property type="entry name" value="Chymotrypsin-like elastase family member 1"/>
    <property type="match status" value="1"/>
</dbReference>
<dbReference type="GO" id="GO:0005576">
    <property type="term" value="C:extracellular region"/>
    <property type="evidence" value="ECO:0007669"/>
    <property type="project" value="UniProtKB-SubCell"/>
</dbReference>
<dbReference type="PANTHER" id="PTHR24260">
    <property type="match status" value="1"/>
</dbReference>
<dbReference type="OrthoDB" id="5565075at2759"/>
<dbReference type="InterPro" id="IPR018114">
    <property type="entry name" value="TRYPSIN_HIS"/>
</dbReference>
<dbReference type="Pfam" id="PF00089">
    <property type="entry name" value="Trypsin"/>
    <property type="match status" value="2"/>
</dbReference>
<dbReference type="PROSITE" id="PS50240">
    <property type="entry name" value="TRYPSIN_DOM"/>
    <property type="match status" value="1"/>
</dbReference>
<dbReference type="Proteomes" id="UP000770661">
    <property type="component" value="Unassembled WGS sequence"/>
</dbReference>
<keyword evidence="4" id="KW-0378">Hydrolase</keyword>
<dbReference type="SUPFAM" id="SSF50494">
    <property type="entry name" value="Trypsin-like serine proteases"/>
    <property type="match status" value="1"/>
</dbReference>
<comment type="caution">
    <text evidence="6">The sequence shown here is derived from an EMBL/GenBank/DDBJ whole genome shotgun (WGS) entry which is preliminary data.</text>
</comment>
<dbReference type="PANTHER" id="PTHR24260:SF134">
    <property type="entry name" value="AT07769P-RELATED"/>
    <property type="match status" value="1"/>
</dbReference>
<evidence type="ECO:0000256" key="4">
    <source>
        <dbReference type="RuleBase" id="RU363034"/>
    </source>
</evidence>
<dbReference type="AlphaFoldDB" id="A0A8J4XL88"/>
<dbReference type="InterPro" id="IPR033116">
    <property type="entry name" value="TRYPSIN_SER"/>
</dbReference>
<keyword evidence="2" id="KW-0964">Secreted</keyword>
<gene>
    <name evidence="6" type="primary">CTRB2_0</name>
    <name evidence="6" type="ORF">GWK47_024889</name>
</gene>
<dbReference type="InterPro" id="IPR001254">
    <property type="entry name" value="Trypsin_dom"/>
</dbReference>
<reference evidence="6" key="1">
    <citation type="submission" date="2020-07" db="EMBL/GenBank/DDBJ databases">
        <title>The High-quality genome of the commercially important snow crab, Chionoecetes opilio.</title>
        <authorList>
            <person name="Jeong J.-H."/>
            <person name="Ryu S."/>
        </authorList>
    </citation>
    <scope>NUCLEOTIDE SEQUENCE</scope>
    <source>
        <strain evidence="6">MADBK_172401_WGS</strain>
        <tissue evidence="6">Digestive gland</tissue>
    </source>
</reference>
<evidence type="ECO:0000256" key="1">
    <source>
        <dbReference type="ARBA" id="ARBA00004613"/>
    </source>
</evidence>
<evidence type="ECO:0000313" key="6">
    <source>
        <dbReference type="EMBL" id="KAG0703354.1"/>
    </source>
</evidence>
<dbReference type="InterPro" id="IPR009003">
    <property type="entry name" value="Peptidase_S1_PA"/>
</dbReference>
<dbReference type="CDD" id="cd00190">
    <property type="entry name" value="Tryp_SPc"/>
    <property type="match status" value="1"/>
</dbReference>
<dbReference type="PROSITE" id="PS00134">
    <property type="entry name" value="TRYPSIN_HIS"/>
    <property type="match status" value="1"/>
</dbReference>
<evidence type="ECO:0000256" key="3">
    <source>
        <dbReference type="ARBA" id="ARBA00023157"/>
    </source>
</evidence>
<accession>A0A8J4XL88</accession>
<dbReference type="EMBL" id="JACEEZ010025212">
    <property type="protein sequence ID" value="KAG0703354.1"/>
    <property type="molecule type" value="Genomic_DNA"/>
</dbReference>
<comment type="subcellular location">
    <subcellularLocation>
        <location evidence="1">Secreted</location>
    </subcellularLocation>
</comment>
<evidence type="ECO:0000256" key="2">
    <source>
        <dbReference type="ARBA" id="ARBA00022525"/>
    </source>
</evidence>
<dbReference type="PROSITE" id="PS00135">
    <property type="entry name" value="TRYPSIN_SER"/>
    <property type="match status" value="1"/>
</dbReference>
<name>A0A8J4XL88_CHIOP</name>
<keyword evidence="3" id="KW-1015">Disulfide bond</keyword>
<evidence type="ECO:0000313" key="7">
    <source>
        <dbReference type="Proteomes" id="UP000770661"/>
    </source>
</evidence>
<dbReference type="InterPro" id="IPR051333">
    <property type="entry name" value="CLIP_Serine_Protease"/>
</dbReference>
<dbReference type="GO" id="GO:0004252">
    <property type="term" value="F:serine-type endopeptidase activity"/>
    <property type="evidence" value="ECO:0007669"/>
    <property type="project" value="InterPro"/>
</dbReference>
<dbReference type="SMART" id="SM00020">
    <property type="entry name" value="Tryp_SPc"/>
    <property type="match status" value="1"/>
</dbReference>
<keyword evidence="4" id="KW-0645">Protease</keyword>
<protein>
    <submittedName>
        <fullName evidence="6">Chymotrypsin BII</fullName>
    </submittedName>
</protein>
<dbReference type="GO" id="GO:0006508">
    <property type="term" value="P:proteolysis"/>
    <property type="evidence" value="ECO:0007669"/>
    <property type="project" value="UniProtKB-KW"/>
</dbReference>
<feature type="domain" description="Peptidase S1" evidence="5">
    <location>
        <begin position="117"/>
        <end position="310"/>
    </location>
</feature>
<sequence length="313" mass="34139">MPEFEPRAQTEPHLPDQCFVAAAGNWAMSSRLMSLFFWSAISDTVTSDSEYFGSDTTVPICRGKSAGTIPSAEQSNQLISIPGMFSITWTAVPLRLPSNSMGSLTARQSRLPPTPRIVGGMEAKPHSWPHQVSLSIDETFSCGGSLISNEWVLTAAHCVYGARYVEVVMGAHNIRKEEATQVTMTSTNFIIHEKWNIFSVQNDIAVIKLPSPVTFNAATTISTVLRQVTVYVMSNADCQETFGTITNDVVCTKSTGGRGTCLGDSGGPINVRRTIHGITSYVSSNNCETGDPNRYVRVYHYLDWIQSKTGVSP</sequence>
<keyword evidence="4" id="KW-0720">Serine protease</keyword>